<sequence length="150" mass="16844">MDESLHPENPYYSRTDTGPLQVTPAEWEKILPPEVYHIAFEKGTEPPFTGKYWDLEGTGTYYCAVCGNPLFHADAKFGSSCGWPSFFRTLAKSSVVYRPDHSHDMDRTEVICGRCSAHLGHVFEDGPPPTGLRYCMNSPVLDFVPDNPKN</sequence>
<comment type="caution">
    <text evidence="5">The sequence shown here is derived from an EMBL/GenBank/DDBJ whole genome shotgun (WGS) entry which is preliminary data.</text>
</comment>
<keyword evidence="6" id="KW-1185">Reference proteome</keyword>
<reference evidence="6" key="1">
    <citation type="journal article" date="2019" name="Int. J. Syst. Evol. Microbiol.">
        <title>The Global Catalogue of Microorganisms (GCM) 10K type strain sequencing project: providing services to taxonomists for standard genome sequencing and annotation.</title>
        <authorList>
            <consortium name="The Broad Institute Genomics Platform"/>
            <consortium name="The Broad Institute Genome Sequencing Center for Infectious Disease"/>
            <person name="Wu L."/>
            <person name="Ma J."/>
        </authorList>
    </citation>
    <scope>NUCLEOTIDE SEQUENCE [LARGE SCALE GENOMIC DNA]</scope>
    <source>
        <strain evidence="6">JCM 17664</strain>
    </source>
</reference>
<comment type="catalytic activity">
    <reaction evidence="3">
        <text>L-methionyl-[protein] + [thioredoxin]-disulfide + H2O = L-methionyl-(R)-S-oxide-[protein] + [thioredoxin]-dithiol</text>
        <dbReference type="Rhea" id="RHEA:24164"/>
        <dbReference type="Rhea" id="RHEA-COMP:10698"/>
        <dbReference type="Rhea" id="RHEA-COMP:10700"/>
        <dbReference type="Rhea" id="RHEA-COMP:12313"/>
        <dbReference type="Rhea" id="RHEA-COMP:12314"/>
        <dbReference type="ChEBI" id="CHEBI:15377"/>
        <dbReference type="ChEBI" id="CHEBI:16044"/>
        <dbReference type="ChEBI" id="CHEBI:29950"/>
        <dbReference type="ChEBI" id="CHEBI:45764"/>
        <dbReference type="ChEBI" id="CHEBI:50058"/>
        <dbReference type="EC" id="1.8.4.12"/>
    </reaction>
</comment>
<dbReference type="Proteomes" id="UP001501207">
    <property type="component" value="Unassembled WGS sequence"/>
</dbReference>
<dbReference type="Gene3D" id="2.170.150.20">
    <property type="entry name" value="Peptide methionine sulfoxide reductase"/>
    <property type="match status" value="1"/>
</dbReference>
<evidence type="ECO:0000256" key="1">
    <source>
        <dbReference type="ARBA" id="ARBA00012499"/>
    </source>
</evidence>
<dbReference type="InterPro" id="IPR011057">
    <property type="entry name" value="Mss4-like_sf"/>
</dbReference>
<evidence type="ECO:0000259" key="4">
    <source>
        <dbReference type="PROSITE" id="PS51790"/>
    </source>
</evidence>
<dbReference type="InterPro" id="IPR002579">
    <property type="entry name" value="Met_Sox_Rdtase_MsrB_dom"/>
</dbReference>
<dbReference type="PROSITE" id="PS51790">
    <property type="entry name" value="MSRB"/>
    <property type="match status" value="1"/>
</dbReference>
<dbReference type="PANTHER" id="PTHR10173:SF52">
    <property type="entry name" value="METHIONINE-R-SULFOXIDE REDUCTASE B1"/>
    <property type="match status" value="1"/>
</dbReference>
<accession>A0ABP8FBW2</accession>
<feature type="domain" description="MsrB" evidence="4">
    <location>
        <begin position="24"/>
        <end position="146"/>
    </location>
</feature>
<gene>
    <name evidence="5" type="primary">msrB_1</name>
    <name evidence="5" type="ORF">GCM10023143_00420</name>
</gene>
<name>A0ABP8FBW2_9BACT</name>
<evidence type="ECO:0000256" key="2">
    <source>
        <dbReference type="ARBA" id="ARBA00023002"/>
    </source>
</evidence>
<dbReference type="NCBIfam" id="TIGR00357">
    <property type="entry name" value="peptide-methionine (R)-S-oxide reductase MsrB"/>
    <property type="match status" value="1"/>
</dbReference>
<dbReference type="Pfam" id="PF01641">
    <property type="entry name" value="SelR"/>
    <property type="match status" value="1"/>
</dbReference>
<evidence type="ECO:0000313" key="6">
    <source>
        <dbReference type="Proteomes" id="UP001501207"/>
    </source>
</evidence>
<evidence type="ECO:0000313" key="5">
    <source>
        <dbReference type="EMBL" id="GAA4299859.1"/>
    </source>
</evidence>
<organism evidence="5 6">
    <name type="scientific">Compostibacter hankyongensis</name>
    <dbReference type="NCBI Taxonomy" id="1007089"/>
    <lineage>
        <taxon>Bacteria</taxon>
        <taxon>Pseudomonadati</taxon>
        <taxon>Bacteroidota</taxon>
        <taxon>Chitinophagia</taxon>
        <taxon>Chitinophagales</taxon>
        <taxon>Chitinophagaceae</taxon>
        <taxon>Compostibacter</taxon>
    </lineage>
</organism>
<dbReference type="EMBL" id="BAABFN010000001">
    <property type="protein sequence ID" value="GAA4299859.1"/>
    <property type="molecule type" value="Genomic_DNA"/>
</dbReference>
<dbReference type="InterPro" id="IPR028427">
    <property type="entry name" value="Met_Sox_Rdtase_MsrB"/>
</dbReference>
<dbReference type="EC" id="1.8.4.12" evidence="1"/>
<dbReference type="SUPFAM" id="SSF51316">
    <property type="entry name" value="Mss4-like"/>
    <property type="match status" value="1"/>
</dbReference>
<evidence type="ECO:0000256" key="3">
    <source>
        <dbReference type="ARBA" id="ARBA00048488"/>
    </source>
</evidence>
<dbReference type="RefSeq" id="WP_344973457.1">
    <property type="nucleotide sequence ID" value="NZ_BAABFN010000001.1"/>
</dbReference>
<keyword evidence="2" id="KW-0560">Oxidoreductase</keyword>
<proteinExistence type="predicted"/>
<protein>
    <recommendedName>
        <fullName evidence="1">peptide-methionine (R)-S-oxide reductase</fullName>
        <ecNumber evidence="1">1.8.4.12</ecNumber>
    </recommendedName>
</protein>
<dbReference type="PANTHER" id="PTHR10173">
    <property type="entry name" value="METHIONINE SULFOXIDE REDUCTASE"/>
    <property type="match status" value="1"/>
</dbReference>